<dbReference type="RefSeq" id="XP_040644069.1">
    <property type="nucleotide sequence ID" value="XM_040791013.1"/>
</dbReference>
<accession>A0A135L9A8</accession>
<evidence type="ECO:0000313" key="1">
    <source>
        <dbReference type="EMBL" id="KXG45533.1"/>
    </source>
</evidence>
<dbReference type="AlphaFoldDB" id="A0A135L9A8"/>
<sequence>MKDSTWCGVPDIARRLAEFKSILDSGLGDRNGACHVSWKSSLKLLIGGQYSEGGTEDYSDKDIGKLETLNVRLLLQQPTGDPL</sequence>
<organism evidence="1 2">
    <name type="scientific">Penicillium patulum</name>
    <name type="common">Penicillium griseofulvum</name>
    <dbReference type="NCBI Taxonomy" id="5078"/>
    <lineage>
        <taxon>Eukaryota</taxon>
        <taxon>Fungi</taxon>
        <taxon>Dikarya</taxon>
        <taxon>Ascomycota</taxon>
        <taxon>Pezizomycotina</taxon>
        <taxon>Eurotiomycetes</taxon>
        <taxon>Eurotiomycetidae</taxon>
        <taxon>Eurotiales</taxon>
        <taxon>Aspergillaceae</taxon>
        <taxon>Penicillium</taxon>
    </lineage>
</organism>
<proteinExistence type="predicted"/>
<comment type="caution">
    <text evidence="1">The sequence shown here is derived from an EMBL/GenBank/DDBJ whole genome shotgun (WGS) entry which is preliminary data.</text>
</comment>
<gene>
    <name evidence="1" type="ORF">PGRI_033000</name>
</gene>
<protein>
    <submittedName>
        <fullName evidence="1">Uncharacterized protein</fullName>
    </submittedName>
</protein>
<name>A0A135L9A8_PENPA</name>
<reference evidence="1 2" key="1">
    <citation type="journal article" date="2016" name="BMC Genomics">
        <title>Genome sequencing and secondary metabolism of the postharvest pathogen Penicillium griseofulvum.</title>
        <authorList>
            <person name="Banani H."/>
            <person name="Marcet-Houben M."/>
            <person name="Ballester A.R."/>
            <person name="Abbruscato P."/>
            <person name="Gonzalez-Candelas L."/>
            <person name="Gabaldon T."/>
            <person name="Spadaro D."/>
        </authorList>
    </citation>
    <scope>NUCLEOTIDE SEQUENCE [LARGE SCALE GENOMIC DNA]</scope>
    <source>
        <strain evidence="1 2">PG3</strain>
    </source>
</reference>
<dbReference type="EMBL" id="LHQR01000070">
    <property type="protein sequence ID" value="KXG45533.1"/>
    <property type="molecule type" value="Genomic_DNA"/>
</dbReference>
<keyword evidence="2" id="KW-1185">Reference proteome</keyword>
<dbReference type="Proteomes" id="UP000070168">
    <property type="component" value="Unassembled WGS sequence"/>
</dbReference>
<evidence type="ECO:0000313" key="2">
    <source>
        <dbReference type="Proteomes" id="UP000070168"/>
    </source>
</evidence>
<dbReference type="GeneID" id="63706313"/>